<dbReference type="Pfam" id="PF06439">
    <property type="entry name" value="3keto-disac_hyd"/>
    <property type="match status" value="1"/>
</dbReference>
<proteinExistence type="predicted"/>
<evidence type="ECO:0000259" key="1">
    <source>
        <dbReference type="Pfam" id="PF06439"/>
    </source>
</evidence>
<reference evidence="3" key="1">
    <citation type="journal article" date="2019" name="Int. J. Syst. Evol. Microbiol.">
        <title>The Global Catalogue of Microorganisms (GCM) 10K type strain sequencing project: providing services to taxonomists for standard genome sequencing and annotation.</title>
        <authorList>
            <consortium name="The Broad Institute Genomics Platform"/>
            <consortium name="The Broad Institute Genome Sequencing Center for Infectious Disease"/>
            <person name="Wu L."/>
            <person name="Ma J."/>
        </authorList>
    </citation>
    <scope>NUCLEOTIDE SEQUENCE [LARGE SCALE GENOMIC DNA]</scope>
    <source>
        <strain evidence="3">CGMCC 4.1467</strain>
    </source>
</reference>
<evidence type="ECO:0000313" key="3">
    <source>
        <dbReference type="Proteomes" id="UP001596472"/>
    </source>
</evidence>
<dbReference type="RefSeq" id="WP_379707935.1">
    <property type="nucleotide sequence ID" value="NZ_JBHTBS010000001.1"/>
</dbReference>
<protein>
    <submittedName>
        <fullName evidence="2">DUF1080 domain-containing protein</fullName>
    </submittedName>
</protein>
<evidence type="ECO:0000313" key="2">
    <source>
        <dbReference type="EMBL" id="MFC7335631.1"/>
    </source>
</evidence>
<dbReference type="EMBL" id="JBHTBS010000001">
    <property type="protein sequence ID" value="MFC7335631.1"/>
    <property type="molecule type" value="Genomic_DNA"/>
</dbReference>
<dbReference type="Gene3D" id="2.60.120.560">
    <property type="entry name" value="Exo-inulinase, domain 1"/>
    <property type="match status" value="1"/>
</dbReference>
<accession>A0ABW2L3A4</accession>
<sequence length="200" mass="22279">MIAGLTAMVFSFSALEAGEVEIFNGKNLNGWSSVETKNPQKTEDYWKVVDGVIIGDNPDKKNSVLWTEKEFGDYTLTLEFKTESPDYDSGVFLHGESHQEQIGVSRSLKVDLTACIYAPIDGKGGYPATSDKVKTVHKLGEWNTMKIVVEGKRIRTWMNGEEFVDYTGPKFAEKGPIGLQLHAGVHQKMQFRNLTLTVEG</sequence>
<feature type="domain" description="3-keto-alpha-glucoside-1,2-lyase/3-keto-2-hydroxy-glucal hydratase" evidence="1">
    <location>
        <begin position="20"/>
        <end position="196"/>
    </location>
</feature>
<gene>
    <name evidence="2" type="ORF">ACFQY0_00460</name>
</gene>
<name>A0ABW2L3A4_9BACT</name>
<organism evidence="2 3">
    <name type="scientific">Haloferula chungangensis</name>
    <dbReference type="NCBI Taxonomy" id="1048331"/>
    <lineage>
        <taxon>Bacteria</taxon>
        <taxon>Pseudomonadati</taxon>
        <taxon>Verrucomicrobiota</taxon>
        <taxon>Verrucomicrobiia</taxon>
        <taxon>Verrucomicrobiales</taxon>
        <taxon>Verrucomicrobiaceae</taxon>
        <taxon>Haloferula</taxon>
    </lineage>
</organism>
<dbReference type="Proteomes" id="UP001596472">
    <property type="component" value="Unassembled WGS sequence"/>
</dbReference>
<dbReference type="InterPro" id="IPR010496">
    <property type="entry name" value="AL/BT2_dom"/>
</dbReference>
<keyword evidence="3" id="KW-1185">Reference proteome</keyword>
<comment type="caution">
    <text evidence="2">The sequence shown here is derived from an EMBL/GenBank/DDBJ whole genome shotgun (WGS) entry which is preliminary data.</text>
</comment>